<evidence type="ECO:0008006" key="7">
    <source>
        <dbReference type="Google" id="ProtNLM"/>
    </source>
</evidence>
<dbReference type="SMART" id="SM00267">
    <property type="entry name" value="GGDEF"/>
    <property type="match status" value="1"/>
</dbReference>
<feature type="domain" description="Response regulatory" evidence="2">
    <location>
        <begin position="21"/>
        <end position="135"/>
    </location>
</feature>
<dbReference type="CDD" id="cd00156">
    <property type="entry name" value="REC"/>
    <property type="match status" value="1"/>
</dbReference>
<sequence>MYSNPSNEHYRLLQDTAKGMRVLYVEDDPFIRREYITFLSRFFEQIDSESNGEEGLKAALVNRYDLIITDYQMPLLNGLEMIEKIKEHYPTQATLLVSAHKESDILHRSVELGIDGYLFKPIERIQTIDVLYKIVAKISMEKENVIYKEHLEELVIEKSREALLTYTVDRISGLFSFAMLENDLLEHRNNSLSLLKINNFKNVNDFYGYSVGNSILKQTAELLSRFIEEEAFPFHAIYRVSGAHFAVLSPLDAKELYHYIQRIIHKFEATEIQINGQMMYLEMGAGIVDQGDDAPLSHADIALRQAEKEGTIIIYRNDTRSVQERSTKLQYQDMIKRALQEDRFVPYFQPIIDNKTKKIMKYEALARLILPDGEVISPGLFLPIAKETKMYNSITKMIIRKTLENFSHSECSVSMNLSIDDIRDRSTREFLIEQIAQFPQPERLIFELLESEGIGSYEAVQHFFSEIKHYG</sequence>
<dbReference type="Pfam" id="PF00990">
    <property type="entry name" value="GGDEF"/>
    <property type="match status" value="1"/>
</dbReference>
<dbReference type="PROSITE" id="PS50110">
    <property type="entry name" value="RESPONSE_REGULATORY"/>
    <property type="match status" value="1"/>
</dbReference>
<evidence type="ECO:0000259" key="4">
    <source>
        <dbReference type="PROSITE" id="PS50887"/>
    </source>
</evidence>
<organism evidence="5 6">
    <name type="scientific">Sulfuricurvum kujiense</name>
    <dbReference type="NCBI Taxonomy" id="148813"/>
    <lineage>
        <taxon>Bacteria</taxon>
        <taxon>Pseudomonadati</taxon>
        <taxon>Campylobacterota</taxon>
        <taxon>Epsilonproteobacteria</taxon>
        <taxon>Campylobacterales</taxon>
        <taxon>Sulfurimonadaceae</taxon>
        <taxon>Sulfuricurvum</taxon>
    </lineage>
</organism>
<dbReference type="RefSeq" id="WP_303663199.1">
    <property type="nucleotide sequence ID" value="NZ_DLUI01000154.1"/>
</dbReference>
<dbReference type="PROSITE" id="PS50883">
    <property type="entry name" value="EAL"/>
    <property type="match status" value="1"/>
</dbReference>
<dbReference type="InterPro" id="IPR001633">
    <property type="entry name" value="EAL_dom"/>
</dbReference>
<evidence type="ECO:0000313" key="5">
    <source>
        <dbReference type="EMBL" id="DAB37531.1"/>
    </source>
</evidence>
<dbReference type="InterPro" id="IPR050706">
    <property type="entry name" value="Cyclic-di-GMP_PDE-like"/>
</dbReference>
<dbReference type="Gene3D" id="3.30.70.270">
    <property type="match status" value="1"/>
</dbReference>
<dbReference type="Proteomes" id="UP000228859">
    <property type="component" value="Unassembled WGS sequence"/>
</dbReference>
<dbReference type="InterPro" id="IPR035919">
    <property type="entry name" value="EAL_sf"/>
</dbReference>
<dbReference type="InterPro" id="IPR029787">
    <property type="entry name" value="Nucleotide_cyclase"/>
</dbReference>
<dbReference type="PROSITE" id="PS50887">
    <property type="entry name" value="GGDEF"/>
    <property type="match status" value="1"/>
</dbReference>
<evidence type="ECO:0000313" key="6">
    <source>
        <dbReference type="Proteomes" id="UP000228859"/>
    </source>
</evidence>
<comment type="caution">
    <text evidence="5">The sequence shown here is derived from an EMBL/GenBank/DDBJ whole genome shotgun (WGS) entry which is preliminary data.</text>
</comment>
<dbReference type="InterPro" id="IPR011006">
    <property type="entry name" value="CheY-like_superfamily"/>
</dbReference>
<dbReference type="CDD" id="cd01949">
    <property type="entry name" value="GGDEF"/>
    <property type="match status" value="1"/>
</dbReference>
<feature type="modified residue" description="4-aspartylphosphate" evidence="1">
    <location>
        <position position="70"/>
    </location>
</feature>
<dbReference type="InterPro" id="IPR000160">
    <property type="entry name" value="GGDEF_dom"/>
</dbReference>
<protein>
    <recommendedName>
        <fullName evidence="7">Response regulator receiver modulated diguanylate cyclase/phosphodiesterase</fullName>
    </recommendedName>
</protein>
<dbReference type="SMART" id="SM00052">
    <property type="entry name" value="EAL"/>
    <property type="match status" value="1"/>
</dbReference>
<name>A0A2D3W857_9BACT</name>
<dbReference type="Gene3D" id="3.40.50.2300">
    <property type="match status" value="1"/>
</dbReference>
<dbReference type="SUPFAM" id="SSF141868">
    <property type="entry name" value="EAL domain-like"/>
    <property type="match status" value="1"/>
</dbReference>
<dbReference type="InterPro" id="IPR001789">
    <property type="entry name" value="Sig_transdc_resp-reg_receiver"/>
</dbReference>
<gene>
    <name evidence="5" type="ORF">CFH83_10660</name>
</gene>
<dbReference type="PANTHER" id="PTHR33121">
    <property type="entry name" value="CYCLIC DI-GMP PHOSPHODIESTERASE PDEF"/>
    <property type="match status" value="1"/>
</dbReference>
<evidence type="ECO:0000259" key="3">
    <source>
        <dbReference type="PROSITE" id="PS50883"/>
    </source>
</evidence>
<dbReference type="SMART" id="SM00448">
    <property type="entry name" value="REC"/>
    <property type="match status" value="1"/>
</dbReference>
<evidence type="ECO:0000259" key="2">
    <source>
        <dbReference type="PROSITE" id="PS50110"/>
    </source>
</evidence>
<dbReference type="PANTHER" id="PTHR33121:SF82">
    <property type="entry name" value="SIGNAL TRANSDUCTION PROTEIN CONTAINING A EAL DOMAIN"/>
    <property type="match status" value="1"/>
</dbReference>
<dbReference type="NCBIfam" id="TIGR00254">
    <property type="entry name" value="GGDEF"/>
    <property type="match status" value="1"/>
</dbReference>
<dbReference type="GO" id="GO:0071111">
    <property type="term" value="F:cyclic-guanylate-specific phosphodiesterase activity"/>
    <property type="evidence" value="ECO:0007669"/>
    <property type="project" value="InterPro"/>
</dbReference>
<proteinExistence type="predicted"/>
<dbReference type="Pfam" id="PF00563">
    <property type="entry name" value="EAL"/>
    <property type="match status" value="1"/>
</dbReference>
<dbReference type="InterPro" id="IPR043128">
    <property type="entry name" value="Rev_trsase/Diguanyl_cyclase"/>
</dbReference>
<dbReference type="EMBL" id="DLUI01000154">
    <property type="protein sequence ID" value="DAB37531.1"/>
    <property type="molecule type" value="Genomic_DNA"/>
</dbReference>
<dbReference type="SUPFAM" id="SSF55073">
    <property type="entry name" value="Nucleotide cyclase"/>
    <property type="match status" value="1"/>
</dbReference>
<accession>A0A2D3W857</accession>
<feature type="domain" description="EAL" evidence="3">
    <location>
        <begin position="328"/>
        <end position="471"/>
    </location>
</feature>
<keyword evidence="1" id="KW-0597">Phosphoprotein</keyword>
<feature type="non-terminal residue" evidence="5">
    <location>
        <position position="471"/>
    </location>
</feature>
<evidence type="ECO:0000256" key="1">
    <source>
        <dbReference type="PROSITE-ProRule" id="PRU00169"/>
    </source>
</evidence>
<dbReference type="GO" id="GO:0000160">
    <property type="term" value="P:phosphorelay signal transduction system"/>
    <property type="evidence" value="ECO:0007669"/>
    <property type="project" value="InterPro"/>
</dbReference>
<dbReference type="Gene3D" id="3.20.20.450">
    <property type="entry name" value="EAL domain"/>
    <property type="match status" value="1"/>
</dbReference>
<feature type="domain" description="GGDEF" evidence="4">
    <location>
        <begin position="188"/>
        <end position="319"/>
    </location>
</feature>
<reference evidence="5 6" key="1">
    <citation type="journal article" date="2017" name="Front. Microbiol.">
        <title>Comparative Genomic Analysis of the Class Epsilonproteobacteria and Proposed Reclassification to Epsilonbacteraeota (phyl. nov.).</title>
        <authorList>
            <person name="Waite D.W."/>
            <person name="Vanwonterghem I."/>
            <person name="Rinke C."/>
            <person name="Parks D.H."/>
            <person name="Zhang Y."/>
            <person name="Takai K."/>
            <person name="Sievert S.M."/>
            <person name="Simon J."/>
            <person name="Campbell B.J."/>
            <person name="Hanson T.E."/>
            <person name="Woyke T."/>
            <person name="Klotz M.G."/>
            <person name="Hugenholtz P."/>
        </authorList>
    </citation>
    <scope>NUCLEOTIDE SEQUENCE [LARGE SCALE GENOMIC DNA]</scope>
    <source>
        <strain evidence="5">UBA12443</strain>
    </source>
</reference>
<dbReference type="SUPFAM" id="SSF52172">
    <property type="entry name" value="CheY-like"/>
    <property type="match status" value="1"/>
</dbReference>
<dbReference type="CDD" id="cd01948">
    <property type="entry name" value="EAL"/>
    <property type="match status" value="1"/>
</dbReference>
<dbReference type="AlphaFoldDB" id="A0A2D3W857"/>
<dbReference type="Pfam" id="PF00072">
    <property type="entry name" value="Response_reg"/>
    <property type="match status" value="1"/>
</dbReference>